<evidence type="ECO:0000259" key="2">
    <source>
        <dbReference type="Pfam" id="PF12550"/>
    </source>
</evidence>
<evidence type="ECO:0000313" key="4">
    <source>
        <dbReference type="Proteomes" id="UP000054304"/>
    </source>
</evidence>
<dbReference type="InterPro" id="IPR022210">
    <property type="entry name" value="TF_GCR1-like"/>
</dbReference>
<proteinExistence type="predicted"/>
<dbReference type="OrthoDB" id="4064898at2759"/>
<evidence type="ECO:0000256" key="1">
    <source>
        <dbReference type="SAM" id="MobiDB-lite"/>
    </source>
</evidence>
<accession>A0A0C7NCC5</accession>
<dbReference type="Proteomes" id="UP000054304">
    <property type="component" value="Unassembled WGS sequence"/>
</dbReference>
<dbReference type="RefSeq" id="XP_022629495.1">
    <property type="nucleotide sequence ID" value="XM_022771604.1"/>
</dbReference>
<organism evidence="3 4">
    <name type="scientific">Lachancea lanzarotensis</name>
    <dbReference type="NCBI Taxonomy" id="1245769"/>
    <lineage>
        <taxon>Eukaryota</taxon>
        <taxon>Fungi</taxon>
        <taxon>Dikarya</taxon>
        <taxon>Ascomycota</taxon>
        <taxon>Saccharomycotina</taxon>
        <taxon>Saccharomycetes</taxon>
        <taxon>Saccharomycetales</taxon>
        <taxon>Saccharomycetaceae</taxon>
        <taxon>Lachancea</taxon>
    </lineage>
</organism>
<reference evidence="3 4" key="1">
    <citation type="submission" date="2014-12" db="EMBL/GenBank/DDBJ databases">
        <authorList>
            <person name="Neuveglise Cecile"/>
        </authorList>
    </citation>
    <scope>NUCLEOTIDE SEQUENCE [LARGE SCALE GENOMIC DNA]</scope>
    <source>
        <strain evidence="3 4">CBS 12615</strain>
    </source>
</reference>
<sequence length="649" mass="72447">MQQSTSNLKTSPTSQPSVTPATQTGQNDAVISDPSPSAAQTVQNEPVHSQSPELVESTLFLLQETLWNTLLQMRGRESVYDCYKAAKSRYRTQYTCLLHIDSIFKVLMAYPAEVLSAMYIPVILRYFKWSFSIEQDPRGTRSNRFIVTTKRGVAFLTANWNEYGYNTATLYQAFKALKLLQDLEMALFPQKPAIYTNQSDEEAENPNWTPLDDNQLEGLVVSSIKNPGTVTSLPYMAPEYLSQRNTGIPDYMPLDLSNQSPSIPVVPAQQSSHQFYGVHQSPFPSGLPELQESFPMPTQPTNRDADQQQRLDHLFSHALPEISRKLQSLGAANVDLRRQNNVLSESLRNLKYQFTFLKNSMGNAVPKTPSPSSPKIGLPPFPENLPGDIALGHASPMDTSDVHGIGQTTKIELDLPSHPAATFDTGLPYNSSTTAFRFDNDLELKDPGTANEGATDFSAEGKSQTSQLQLSAPLMAAGLSGGSNTGGSARSAIKKPRNKFREFMGATLTKGEMYQPPVTSEGKNYYVDEDGKLAIVMANDQDSIYGMYNEYYQSLQPQIDAFVEDCGKRNLVHFRKKRTFQKKKAFVQWVERMSYAKGLSPETVLGMIDEVRQMENHSVVWSCNNLSSMKEAFVRHRPDFRDTALSDRD</sequence>
<keyword evidence="4" id="KW-1185">Reference proteome</keyword>
<dbReference type="AlphaFoldDB" id="A0A0C7NCC5"/>
<dbReference type="HOGENOM" id="CLU_347781_0_0_1"/>
<feature type="region of interest" description="Disordered" evidence="1">
    <location>
        <begin position="443"/>
        <end position="467"/>
    </location>
</feature>
<feature type="region of interest" description="Disordered" evidence="1">
    <location>
        <begin position="1"/>
        <end position="48"/>
    </location>
</feature>
<feature type="domain" description="Transcription activator GCR1-like" evidence="2">
    <location>
        <begin position="536"/>
        <end position="612"/>
    </location>
</feature>
<dbReference type="STRING" id="1245769.A0A0C7NCC5"/>
<gene>
    <name evidence="3" type="ORF">LALA0_S07e06392g</name>
</gene>
<dbReference type="Pfam" id="PF12550">
    <property type="entry name" value="GCR1_C"/>
    <property type="match status" value="1"/>
</dbReference>
<dbReference type="GeneID" id="34686772"/>
<dbReference type="EMBL" id="LN736366">
    <property type="protein sequence ID" value="CEP63274.1"/>
    <property type="molecule type" value="Genomic_DNA"/>
</dbReference>
<name>A0A0C7NCC5_9SACH</name>
<protein>
    <submittedName>
        <fullName evidence="3">LALA0S07e06392g1_1</fullName>
    </submittedName>
</protein>
<evidence type="ECO:0000313" key="3">
    <source>
        <dbReference type="EMBL" id="CEP63274.1"/>
    </source>
</evidence>